<dbReference type="InterPro" id="IPR050188">
    <property type="entry name" value="RluA_PseudoU_synthase"/>
</dbReference>
<dbReference type="Pfam" id="PF00849">
    <property type="entry name" value="PseudoU_synth_2"/>
    <property type="match status" value="1"/>
</dbReference>
<protein>
    <submittedName>
        <fullName evidence="5">Putative pseudouridine synthase</fullName>
    </submittedName>
</protein>
<accession>T2G984</accession>
<dbReference type="AlphaFoldDB" id="T2G984"/>
<dbReference type="STRING" id="1121448.DGI_0839"/>
<keyword evidence="3" id="KW-0694">RNA-binding</keyword>
<dbReference type="HOGENOM" id="CLU_016902_1_3_7"/>
<dbReference type="PANTHER" id="PTHR21600">
    <property type="entry name" value="MITOCHONDRIAL RNA PSEUDOURIDINE SYNTHASE"/>
    <property type="match status" value="1"/>
</dbReference>
<sequence>MQPPHWIIPAEFDGARLDVALAALAGLGRRGAHRLLARGDVRLDGRPAGKGILVHAGQRLEVRHETLPPPPAALAAQVLCRTADHAALAKPAGLHTAALAGDPARDSLESRLPALFPGQTVVLCNRLDRETSGIVLAAFSSAAAAAYRAHEDAGAVDKRYHAVVHGLVDAPLLLDRALDMRRRAVTRVEPFATADPLRVTHVLPLRALPDARTLVECRIHKGARHQIRAHLAAAGHPIVGDAVYGHADAGRLMLHHARLTFPGFQIELDSKFNTV</sequence>
<organism evidence="5 6">
    <name type="scientific">Megalodesulfovibrio gigas (strain ATCC 19364 / DSM 1382 / NCIMB 9332 / VKM B-1759)</name>
    <name type="common">Desulfovibrio gigas</name>
    <dbReference type="NCBI Taxonomy" id="1121448"/>
    <lineage>
        <taxon>Bacteria</taxon>
        <taxon>Pseudomonadati</taxon>
        <taxon>Thermodesulfobacteriota</taxon>
        <taxon>Desulfovibrionia</taxon>
        <taxon>Desulfovibrionales</taxon>
        <taxon>Desulfovibrionaceae</taxon>
        <taxon>Megalodesulfovibrio</taxon>
    </lineage>
</organism>
<dbReference type="GO" id="GO:0003723">
    <property type="term" value="F:RNA binding"/>
    <property type="evidence" value="ECO:0007669"/>
    <property type="project" value="UniProtKB-KW"/>
</dbReference>
<dbReference type="GO" id="GO:0000455">
    <property type="term" value="P:enzyme-directed rRNA pseudouridine synthesis"/>
    <property type="evidence" value="ECO:0007669"/>
    <property type="project" value="TreeGrafter"/>
</dbReference>
<dbReference type="GO" id="GO:0140098">
    <property type="term" value="F:catalytic activity, acting on RNA"/>
    <property type="evidence" value="ECO:0007669"/>
    <property type="project" value="UniProtKB-ARBA"/>
</dbReference>
<name>T2G984_MEGG1</name>
<keyword evidence="2" id="KW-0413">Isomerase</keyword>
<keyword evidence="6" id="KW-1185">Reference proteome</keyword>
<dbReference type="SUPFAM" id="SSF55120">
    <property type="entry name" value="Pseudouridine synthase"/>
    <property type="match status" value="1"/>
</dbReference>
<dbReference type="OrthoDB" id="128480at2"/>
<dbReference type="Proteomes" id="UP000016587">
    <property type="component" value="Chromosome"/>
</dbReference>
<proteinExistence type="inferred from homology"/>
<dbReference type="InterPro" id="IPR020103">
    <property type="entry name" value="PsdUridine_synth_cat_dom_sf"/>
</dbReference>
<feature type="domain" description="Pseudouridine synthase RsuA/RluA-like" evidence="4">
    <location>
        <begin position="86"/>
        <end position="233"/>
    </location>
</feature>
<dbReference type="PROSITE" id="PS50889">
    <property type="entry name" value="S4"/>
    <property type="match status" value="1"/>
</dbReference>
<reference evidence="5 6" key="1">
    <citation type="journal article" date="2013" name="J. Bacteriol.">
        <title>Roles of HynAB and Ech, the only two hydrogenases found in the model sulfate reducer Desulfovibrio gigas.</title>
        <authorList>
            <person name="Morais-Silva F.O."/>
            <person name="Santos C.I."/>
            <person name="Rodrigues R."/>
            <person name="Pereira I.A."/>
            <person name="Rodrigues-Pousada C."/>
        </authorList>
    </citation>
    <scope>NUCLEOTIDE SEQUENCE [LARGE SCALE GENOMIC DNA]</scope>
    <source>
        <strain evidence="6">ATCC 19364 / DSM 1382 / NCIMB 9332 / VKM B-1759</strain>
    </source>
</reference>
<dbReference type="Gene3D" id="3.30.2350.10">
    <property type="entry name" value="Pseudouridine synthase"/>
    <property type="match status" value="1"/>
</dbReference>
<dbReference type="EMBL" id="CP006585">
    <property type="protein sequence ID" value="AGW12734.1"/>
    <property type="molecule type" value="Genomic_DNA"/>
</dbReference>
<dbReference type="InterPro" id="IPR006145">
    <property type="entry name" value="PsdUridine_synth_RsuA/RluA"/>
</dbReference>
<comment type="similarity">
    <text evidence="1">Belongs to the pseudouridine synthase RluA family.</text>
</comment>
<dbReference type="KEGG" id="dgg:DGI_0839"/>
<dbReference type="CDD" id="cd02869">
    <property type="entry name" value="PseudoU_synth_RluA_like"/>
    <property type="match status" value="1"/>
</dbReference>
<gene>
    <name evidence="5" type="ORF">DGI_0839</name>
</gene>
<reference evidence="6" key="2">
    <citation type="submission" date="2013-07" db="EMBL/GenBank/DDBJ databases">
        <authorList>
            <person name="Morais-Silva F.O."/>
            <person name="Rezende A.M."/>
            <person name="Pimentel C."/>
            <person name="Resende D.M."/>
            <person name="Santos C.I."/>
            <person name="Clemente C."/>
            <person name="de Oliveira L.M."/>
            <person name="da Silva S.M."/>
            <person name="Costa D.A."/>
            <person name="Varela-Raposo A."/>
            <person name="Horacio E.C.A."/>
            <person name="Matos M."/>
            <person name="Flores O."/>
            <person name="Ruiz J.C."/>
            <person name="Rodrigues-Pousada C."/>
        </authorList>
    </citation>
    <scope>NUCLEOTIDE SEQUENCE [LARGE SCALE GENOMIC DNA]</scope>
    <source>
        <strain evidence="6">ATCC 19364 / DSM 1382 / NCIMB 9332 / VKM B-1759</strain>
    </source>
</reference>
<dbReference type="eggNOG" id="COG0564">
    <property type="taxonomic scope" value="Bacteria"/>
</dbReference>
<evidence type="ECO:0000256" key="1">
    <source>
        <dbReference type="ARBA" id="ARBA00010876"/>
    </source>
</evidence>
<dbReference type="PROSITE" id="PS01129">
    <property type="entry name" value="PSI_RLU"/>
    <property type="match status" value="1"/>
</dbReference>
<dbReference type="InterPro" id="IPR006224">
    <property type="entry name" value="PsdUridine_synth_RluA-like_CS"/>
</dbReference>
<evidence type="ECO:0000259" key="4">
    <source>
        <dbReference type="Pfam" id="PF00849"/>
    </source>
</evidence>
<evidence type="ECO:0000256" key="2">
    <source>
        <dbReference type="ARBA" id="ARBA00023235"/>
    </source>
</evidence>
<evidence type="ECO:0000256" key="3">
    <source>
        <dbReference type="PROSITE-ProRule" id="PRU00182"/>
    </source>
</evidence>
<evidence type="ECO:0000313" key="6">
    <source>
        <dbReference type="Proteomes" id="UP000016587"/>
    </source>
</evidence>
<dbReference type="PANTHER" id="PTHR21600:SF87">
    <property type="entry name" value="RNA PSEUDOURIDYLATE SYNTHASE DOMAIN-CONTAINING PROTEIN 1"/>
    <property type="match status" value="1"/>
</dbReference>
<dbReference type="GO" id="GO:0009982">
    <property type="term" value="F:pseudouridine synthase activity"/>
    <property type="evidence" value="ECO:0007669"/>
    <property type="project" value="InterPro"/>
</dbReference>
<dbReference type="RefSeq" id="WP_021759429.1">
    <property type="nucleotide sequence ID" value="NC_022444.1"/>
</dbReference>
<dbReference type="PATRIC" id="fig|1121448.10.peg.841"/>
<dbReference type="Gene3D" id="3.10.290.10">
    <property type="entry name" value="RNA-binding S4 domain"/>
    <property type="match status" value="1"/>
</dbReference>
<dbReference type="SUPFAM" id="SSF55174">
    <property type="entry name" value="Alpha-L RNA-binding motif"/>
    <property type="match status" value="1"/>
</dbReference>
<evidence type="ECO:0000313" key="5">
    <source>
        <dbReference type="EMBL" id="AGW12734.1"/>
    </source>
</evidence>
<dbReference type="InterPro" id="IPR036986">
    <property type="entry name" value="S4_RNA-bd_sf"/>
</dbReference>